<dbReference type="AlphaFoldDB" id="A0A8T0HU56"/>
<proteinExistence type="predicted"/>
<dbReference type="EMBL" id="CM026426">
    <property type="protein sequence ID" value="KAG0574265.1"/>
    <property type="molecule type" value="Genomic_DNA"/>
</dbReference>
<organism evidence="1 2">
    <name type="scientific">Ceratodon purpureus</name>
    <name type="common">Fire moss</name>
    <name type="synonym">Dicranum purpureum</name>
    <dbReference type="NCBI Taxonomy" id="3225"/>
    <lineage>
        <taxon>Eukaryota</taxon>
        <taxon>Viridiplantae</taxon>
        <taxon>Streptophyta</taxon>
        <taxon>Embryophyta</taxon>
        <taxon>Bryophyta</taxon>
        <taxon>Bryophytina</taxon>
        <taxon>Bryopsida</taxon>
        <taxon>Dicranidae</taxon>
        <taxon>Pseudoditrichales</taxon>
        <taxon>Ditrichaceae</taxon>
        <taxon>Ceratodon</taxon>
    </lineage>
</organism>
<protein>
    <submittedName>
        <fullName evidence="1">Uncharacterized protein</fullName>
    </submittedName>
</protein>
<evidence type="ECO:0000313" key="1">
    <source>
        <dbReference type="EMBL" id="KAG0574265.1"/>
    </source>
</evidence>
<dbReference type="Proteomes" id="UP000822688">
    <property type="component" value="Chromosome V"/>
</dbReference>
<comment type="caution">
    <text evidence="1">The sequence shown here is derived from an EMBL/GenBank/DDBJ whole genome shotgun (WGS) entry which is preliminary data.</text>
</comment>
<keyword evidence="2" id="KW-1185">Reference proteome</keyword>
<name>A0A8T0HU56_CERPU</name>
<sequence length="44" mass="5347">MRKQRIDCQLLLLNVLVNINVNKSLFDNFIFWRKNHVSKFQSLI</sequence>
<reference evidence="1" key="1">
    <citation type="submission" date="2020-06" db="EMBL/GenBank/DDBJ databases">
        <title>WGS assembly of Ceratodon purpureus strain R40.</title>
        <authorList>
            <person name="Carey S.B."/>
            <person name="Jenkins J."/>
            <person name="Shu S."/>
            <person name="Lovell J.T."/>
            <person name="Sreedasyam A."/>
            <person name="Maumus F."/>
            <person name="Tiley G.P."/>
            <person name="Fernandez-Pozo N."/>
            <person name="Barry K."/>
            <person name="Chen C."/>
            <person name="Wang M."/>
            <person name="Lipzen A."/>
            <person name="Daum C."/>
            <person name="Saski C.A."/>
            <person name="Payton A.C."/>
            <person name="Mcbreen J.C."/>
            <person name="Conrad R.E."/>
            <person name="Kollar L.M."/>
            <person name="Olsson S."/>
            <person name="Huttunen S."/>
            <person name="Landis J.B."/>
            <person name="Wickett N.J."/>
            <person name="Johnson M.G."/>
            <person name="Rensing S.A."/>
            <person name="Grimwood J."/>
            <person name="Schmutz J."/>
            <person name="Mcdaniel S.F."/>
        </authorList>
    </citation>
    <scope>NUCLEOTIDE SEQUENCE</scope>
    <source>
        <strain evidence="1">R40</strain>
    </source>
</reference>
<accession>A0A8T0HU56</accession>
<gene>
    <name evidence="1" type="ORF">KC19_VG248600</name>
</gene>
<evidence type="ECO:0000313" key="2">
    <source>
        <dbReference type="Proteomes" id="UP000822688"/>
    </source>
</evidence>